<dbReference type="AlphaFoldDB" id="A0A0B1NZW3"/>
<protein>
    <submittedName>
        <fullName evidence="1">Putative rni-like protein</fullName>
    </submittedName>
</protein>
<reference evidence="1 2" key="1">
    <citation type="journal article" date="2014" name="BMC Genomics">
        <title>Adaptive genomic structural variation in the grape powdery mildew pathogen, Erysiphe necator.</title>
        <authorList>
            <person name="Jones L."/>
            <person name="Riaz S."/>
            <person name="Morales-Cruz A."/>
            <person name="Amrine K.C."/>
            <person name="McGuire B."/>
            <person name="Gubler W.D."/>
            <person name="Walker M.A."/>
            <person name="Cantu D."/>
        </authorList>
    </citation>
    <scope>NUCLEOTIDE SEQUENCE [LARGE SCALE GENOMIC DNA]</scope>
    <source>
        <strain evidence="2">c</strain>
    </source>
</reference>
<dbReference type="InterPro" id="IPR032675">
    <property type="entry name" value="LRR_dom_sf"/>
</dbReference>
<accession>A0A0B1NZW3</accession>
<dbReference type="EMBL" id="JNVN01002489">
    <property type="protein sequence ID" value="KHJ31907.1"/>
    <property type="molecule type" value="Genomic_DNA"/>
</dbReference>
<dbReference type="SUPFAM" id="SSF52047">
    <property type="entry name" value="RNI-like"/>
    <property type="match status" value="1"/>
</dbReference>
<dbReference type="OrthoDB" id="10028886at2759"/>
<name>A0A0B1NZW3_UNCNE</name>
<dbReference type="OMA" id="KWALLWR"/>
<dbReference type="HOGENOM" id="CLU_036208_0_0_1"/>
<proteinExistence type="predicted"/>
<dbReference type="STRING" id="52586.A0A0B1NZW3"/>
<dbReference type="Gene3D" id="3.80.10.10">
    <property type="entry name" value="Ribonuclease Inhibitor"/>
    <property type="match status" value="1"/>
</dbReference>
<evidence type="ECO:0000313" key="2">
    <source>
        <dbReference type="Proteomes" id="UP000030854"/>
    </source>
</evidence>
<gene>
    <name evidence="1" type="ORF">EV44_g5013</name>
</gene>
<dbReference type="Proteomes" id="UP000030854">
    <property type="component" value="Unassembled WGS sequence"/>
</dbReference>
<organism evidence="1 2">
    <name type="scientific">Uncinula necator</name>
    <name type="common">Grape powdery mildew</name>
    <dbReference type="NCBI Taxonomy" id="52586"/>
    <lineage>
        <taxon>Eukaryota</taxon>
        <taxon>Fungi</taxon>
        <taxon>Dikarya</taxon>
        <taxon>Ascomycota</taxon>
        <taxon>Pezizomycotina</taxon>
        <taxon>Leotiomycetes</taxon>
        <taxon>Erysiphales</taxon>
        <taxon>Erysiphaceae</taxon>
        <taxon>Erysiphe</taxon>
    </lineage>
</organism>
<evidence type="ECO:0000313" key="1">
    <source>
        <dbReference type="EMBL" id="KHJ31907.1"/>
    </source>
</evidence>
<sequence>MLVLPPDILNLICEELGHQKDFQALFCCALAGKLMVRSALRWLYRIHSHSKIINSEGSDIENCNLTQAQVVQKWALLWRTIIRSSISDTAYPYCLYIRSLDLRNLADLLDDPSFRDYAMQMFFIDKMSRFLKFQKSQEVTTECAIAKISHLRLDIIKILELVGESVTTFIYKVATKSRATVAVEDLSGDIRADALIKWTSRLSKLKSITLWDGSVLNQETAKVIANGCFEFDDLTFYTCLNPKVDQELALFFRTLRPNSLRSFTALRANAVGSETFCSLCHHASSLRYLGLNGLKSDAIKKLSLLQDCKSIVSLKIEDSDGIIDLWESEKEVFEGIVKWLCGCRGLRELIIENLISAPEILTAVCLSNFVRLQRLQVIWYPLVNSHHFHRALAKQSSLEFLTLNATSEGAGRDDIDLLVSSISHLTKLKHLNILSTSDYFSTPAIVRLVSRLSKLEDLTFGGYDVTDDLWDAMANLPYLRALSIHAISSFSFEGILSYVDALHDTNEGLLLSVMSQSPDKPISEGEQSIIRQSLAANVCGIFDFTLYREPDSDIDFSD</sequence>
<keyword evidence="2" id="KW-1185">Reference proteome</keyword>
<comment type="caution">
    <text evidence="1">The sequence shown here is derived from an EMBL/GenBank/DDBJ whole genome shotgun (WGS) entry which is preliminary data.</text>
</comment>